<gene>
    <name evidence="3" type="ORF">NEMBOFW57_002909</name>
</gene>
<evidence type="ECO:0000256" key="1">
    <source>
        <dbReference type="SAM" id="MobiDB-lite"/>
    </source>
</evidence>
<dbReference type="EMBL" id="JAHCVI010000001">
    <property type="protein sequence ID" value="KAG7292864.1"/>
    <property type="molecule type" value="Genomic_DNA"/>
</dbReference>
<reference evidence="3" key="1">
    <citation type="submission" date="2023-02" db="EMBL/GenBank/DDBJ databases">
        <authorList>
            <person name="Palmer J.M."/>
        </authorList>
    </citation>
    <scope>NUCLEOTIDE SEQUENCE</scope>
    <source>
        <strain evidence="3">FW57</strain>
    </source>
</reference>
<protein>
    <submittedName>
        <fullName evidence="3">Uncharacterized protein</fullName>
    </submittedName>
</protein>
<keyword evidence="4" id="KW-1185">Reference proteome</keyword>
<feature type="region of interest" description="Disordered" evidence="1">
    <location>
        <begin position="21"/>
        <end position="47"/>
    </location>
</feature>
<keyword evidence="2" id="KW-1133">Transmembrane helix</keyword>
<feature type="transmembrane region" description="Helical" evidence="2">
    <location>
        <begin position="59"/>
        <end position="79"/>
    </location>
</feature>
<keyword evidence="2" id="KW-0812">Transmembrane</keyword>
<comment type="caution">
    <text evidence="3">The sequence shown here is derived from an EMBL/GenBank/DDBJ whole genome shotgun (WGS) entry which is preliminary data.</text>
</comment>
<dbReference type="AlphaFoldDB" id="A0AAD4HZ37"/>
<keyword evidence="2" id="KW-0472">Membrane</keyword>
<dbReference type="Proteomes" id="UP001197093">
    <property type="component" value="Unassembled WGS sequence"/>
</dbReference>
<organism evidence="3 4">
    <name type="scientific">Staphylotrichum longicolle</name>
    <dbReference type="NCBI Taxonomy" id="669026"/>
    <lineage>
        <taxon>Eukaryota</taxon>
        <taxon>Fungi</taxon>
        <taxon>Dikarya</taxon>
        <taxon>Ascomycota</taxon>
        <taxon>Pezizomycotina</taxon>
        <taxon>Sordariomycetes</taxon>
        <taxon>Sordariomycetidae</taxon>
        <taxon>Sordariales</taxon>
        <taxon>Chaetomiaceae</taxon>
        <taxon>Staphylotrichum</taxon>
    </lineage>
</organism>
<accession>A0AAD4HZ37</accession>
<evidence type="ECO:0000256" key="2">
    <source>
        <dbReference type="SAM" id="Phobius"/>
    </source>
</evidence>
<evidence type="ECO:0000313" key="3">
    <source>
        <dbReference type="EMBL" id="KAG7292864.1"/>
    </source>
</evidence>
<evidence type="ECO:0000313" key="4">
    <source>
        <dbReference type="Proteomes" id="UP001197093"/>
    </source>
</evidence>
<proteinExistence type="predicted"/>
<name>A0AAD4HZ37_9PEZI</name>
<sequence>MQQPLIHPRDDRNAYEYTIQATEDHHAAPSPTEDAPRRRGSPVWRSGSAPNYKPTPLRWPFITTVIALLLVGIVLVVVAEKRMPDSDGNAQILGIHPNATQPVRLARAVVFTNTNGVSDTNGALGSLDPSIFCVRIAALGFWCLNIFSQVFRYAGTLGAIFTDP</sequence>